<keyword evidence="2" id="KW-1185">Reference proteome</keyword>
<dbReference type="PANTHER" id="PTHR22946">
    <property type="entry name" value="DIENELACTONE HYDROLASE DOMAIN-CONTAINING PROTEIN-RELATED"/>
    <property type="match status" value="1"/>
</dbReference>
<dbReference type="EMBL" id="JAZHFV010000001">
    <property type="protein sequence ID" value="MEX4006283.1"/>
    <property type="molecule type" value="Genomic_DNA"/>
</dbReference>
<reference evidence="1 2" key="1">
    <citation type="submission" date="2024-01" db="EMBL/GenBank/DDBJ databases">
        <title>New evidence supports the origin of RcGTA from prophage.</title>
        <authorList>
            <person name="Xu Y."/>
            <person name="Liu B."/>
            <person name="Chen F."/>
        </authorList>
    </citation>
    <scope>NUCLEOTIDE SEQUENCE [LARGE SCALE GENOMIC DNA]</scope>
    <source>
        <strain evidence="1 2">CBW1107-2</strain>
    </source>
</reference>
<dbReference type="InterPro" id="IPR050261">
    <property type="entry name" value="FrsA_esterase"/>
</dbReference>
<dbReference type="Proteomes" id="UP001559025">
    <property type="component" value="Unassembled WGS sequence"/>
</dbReference>
<evidence type="ECO:0000313" key="2">
    <source>
        <dbReference type="Proteomes" id="UP001559025"/>
    </source>
</evidence>
<keyword evidence="1" id="KW-0378">Hydrolase</keyword>
<protein>
    <submittedName>
        <fullName evidence="1">Dienelactone hydrolase family protein</fullName>
    </submittedName>
</protein>
<organism evidence="1 2">
    <name type="scientific">Neoaquamicrobium sediminum</name>
    <dbReference type="NCBI Taxonomy" id="1849104"/>
    <lineage>
        <taxon>Bacteria</taxon>
        <taxon>Pseudomonadati</taxon>
        <taxon>Pseudomonadota</taxon>
        <taxon>Alphaproteobacteria</taxon>
        <taxon>Hyphomicrobiales</taxon>
        <taxon>Phyllobacteriaceae</taxon>
        <taxon>Neoaquamicrobium</taxon>
    </lineage>
</organism>
<comment type="caution">
    <text evidence="1">The sequence shown here is derived from an EMBL/GenBank/DDBJ whole genome shotgun (WGS) entry which is preliminary data.</text>
</comment>
<accession>A0ABV3WQ02</accession>
<dbReference type="Gene3D" id="3.40.50.1820">
    <property type="entry name" value="alpha/beta hydrolase"/>
    <property type="match status" value="1"/>
</dbReference>
<dbReference type="GO" id="GO:0016787">
    <property type="term" value="F:hydrolase activity"/>
    <property type="evidence" value="ECO:0007669"/>
    <property type="project" value="UniProtKB-KW"/>
</dbReference>
<dbReference type="InterPro" id="IPR029058">
    <property type="entry name" value="AB_hydrolase_fold"/>
</dbReference>
<name>A0ABV3WQ02_9HYPH</name>
<dbReference type="RefSeq" id="WP_368801626.1">
    <property type="nucleotide sequence ID" value="NZ_JAZHFV010000001.1"/>
</dbReference>
<evidence type="ECO:0000313" key="1">
    <source>
        <dbReference type="EMBL" id="MEX4006283.1"/>
    </source>
</evidence>
<sequence>MADRDTLRRSFEIGGHGLREVSRETSEADGYIVERVGFETHAGEAVRGLVTRPPDAVRAPAILYLHAHGGRYGIGSNELLDGRPALQSPLGPVLAAMGFVTLAIDMPCFGERATVTESALSKALLWQGKSLAGQMLGEQAAALDWLAAREDVDARRIGAFGISMGATFGYWLAAVDPRIACVAHLCCYADFGALIETEAHDLHGIYLTIPGLLRQASNGEIAGLVSPRPQLICISDQDPLTPPAAVDIALVQTRAAYAAAGASDRLSLHREPETGHCESPAMRAAVLAFFADQFAAG</sequence>
<dbReference type="PANTHER" id="PTHR22946:SF8">
    <property type="entry name" value="ACETYL XYLAN ESTERASE DOMAIN-CONTAINING PROTEIN"/>
    <property type="match status" value="1"/>
</dbReference>
<proteinExistence type="predicted"/>
<gene>
    <name evidence="1" type="ORF">V1479_03140</name>
</gene>
<dbReference type="SUPFAM" id="SSF53474">
    <property type="entry name" value="alpha/beta-Hydrolases"/>
    <property type="match status" value="1"/>
</dbReference>